<accession>A0ABT3X585</accession>
<comment type="similarity">
    <text evidence="1">Belongs to the MoeA family.</text>
</comment>
<evidence type="ECO:0000259" key="2">
    <source>
        <dbReference type="SMART" id="SM00852"/>
    </source>
</evidence>
<comment type="pathway">
    <text evidence="1">Cofactor biosynthesis; molybdopterin biosynthesis.</text>
</comment>
<organism evidence="3 4">
    <name type="scientific">Tumebacillus lacus</name>
    <dbReference type="NCBI Taxonomy" id="2995335"/>
    <lineage>
        <taxon>Bacteria</taxon>
        <taxon>Bacillati</taxon>
        <taxon>Bacillota</taxon>
        <taxon>Bacilli</taxon>
        <taxon>Bacillales</taxon>
        <taxon>Alicyclobacillaceae</taxon>
        <taxon>Tumebacillus</taxon>
    </lineage>
</organism>
<proteinExistence type="inferred from homology"/>
<gene>
    <name evidence="3" type="ORF">OS242_19105</name>
</gene>
<dbReference type="SMART" id="SM00852">
    <property type="entry name" value="MoCF_biosynth"/>
    <property type="match status" value="1"/>
</dbReference>
<comment type="catalytic activity">
    <reaction evidence="1">
        <text>adenylyl-molybdopterin + molybdate = Mo-molybdopterin + AMP + H(+)</text>
        <dbReference type="Rhea" id="RHEA:35047"/>
        <dbReference type="ChEBI" id="CHEBI:15378"/>
        <dbReference type="ChEBI" id="CHEBI:36264"/>
        <dbReference type="ChEBI" id="CHEBI:62727"/>
        <dbReference type="ChEBI" id="CHEBI:71302"/>
        <dbReference type="ChEBI" id="CHEBI:456215"/>
    </reaction>
</comment>
<reference evidence="3 4" key="1">
    <citation type="submission" date="2022-11" db="EMBL/GenBank/DDBJ databases">
        <title>Study of microbial diversity in lake waters.</title>
        <authorList>
            <person name="Zhang J."/>
        </authorList>
    </citation>
    <scope>NUCLEOTIDE SEQUENCE [LARGE SCALE GENOMIC DNA]</scope>
    <source>
        <strain evidence="3 4">DT12</strain>
    </source>
</reference>
<dbReference type="PANTHER" id="PTHR10192">
    <property type="entry name" value="MOLYBDOPTERIN BIOSYNTHESIS PROTEIN"/>
    <property type="match status" value="1"/>
</dbReference>
<dbReference type="Gene3D" id="3.40.980.10">
    <property type="entry name" value="MoaB/Mog-like domain"/>
    <property type="match status" value="1"/>
</dbReference>
<protein>
    <recommendedName>
        <fullName evidence="1">Molybdopterin molybdenumtransferase</fullName>
        <ecNumber evidence="1">2.10.1.1</ecNumber>
    </recommendedName>
</protein>
<dbReference type="PANTHER" id="PTHR10192:SF28">
    <property type="entry name" value="MOLYBDOPTERIN MOLYBDENUMTRANSFERASE"/>
    <property type="match status" value="1"/>
</dbReference>
<keyword evidence="1" id="KW-0460">Magnesium</keyword>
<dbReference type="Proteomes" id="UP001208017">
    <property type="component" value="Unassembled WGS sequence"/>
</dbReference>
<dbReference type="InterPro" id="IPR036425">
    <property type="entry name" value="MoaB/Mog-like_dom_sf"/>
</dbReference>
<comment type="cofactor">
    <cofactor evidence="1">
        <name>Mg(2+)</name>
        <dbReference type="ChEBI" id="CHEBI:18420"/>
    </cofactor>
</comment>
<dbReference type="Pfam" id="PF00994">
    <property type="entry name" value="MoCF_biosynth"/>
    <property type="match status" value="1"/>
</dbReference>
<keyword evidence="1" id="KW-0808">Transferase</keyword>
<sequence>MKKEVRVEEAIGMRLAHDLTRIVPGEFKGRAFTKGHVITEADIPGLLNIGKEHIYVLELEEGELHENDAALRMAGVLAGEHMTYDEPHEGKVVLKSSVQGLLKIDKERLLRINMIDEIAVVAKENNTVLEPGDKIAGLRAIPLTIAEEKVADVEKISRESNVFTVKPFRKLRVGIVTTGSEVLKGRIEDKFGPVVRAKLAHFGSEVIEQKIVGDLMEDIQNAVLDFQAQGADMVICTGGMSVDPDDRTPGAIRRVADEVVSYGIPMLPGSMMMLAYREGMPIFGLPGCVIFDPFTSFDVLLPRVLAGEKVTRIEIAELGHGGLI</sequence>
<feature type="domain" description="MoaB/Mog" evidence="2">
    <location>
        <begin position="174"/>
        <end position="306"/>
    </location>
</feature>
<comment type="caution">
    <text evidence="3">The sequence shown here is derived from an EMBL/GenBank/DDBJ whole genome shotgun (WGS) entry which is preliminary data.</text>
</comment>
<keyword evidence="1" id="KW-0500">Molybdenum</keyword>
<dbReference type="CDD" id="cd03522">
    <property type="entry name" value="MoeA_like"/>
    <property type="match status" value="1"/>
</dbReference>
<dbReference type="InterPro" id="IPR038987">
    <property type="entry name" value="MoeA-like"/>
</dbReference>
<dbReference type="EMBL" id="JAPMLT010000015">
    <property type="protein sequence ID" value="MCX7572049.1"/>
    <property type="molecule type" value="Genomic_DNA"/>
</dbReference>
<dbReference type="EC" id="2.10.1.1" evidence="1"/>
<evidence type="ECO:0000313" key="3">
    <source>
        <dbReference type="EMBL" id="MCX7572049.1"/>
    </source>
</evidence>
<comment type="function">
    <text evidence="1">Catalyzes the insertion of molybdate into adenylated molybdopterin with the concomitant release of AMP.</text>
</comment>
<evidence type="ECO:0000256" key="1">
    <source>
        <dbReference type="RuleBase" id="RU365090"/>
    </source>
</evidence>
<keyword evidence="1" id="KW-0501">Molybdenum cofactor biosynthesis</keyword>
<keyword evidence="1" id="KW-0479">Metal-binding</keyword>
<evidence type="ECO:0000313" key="4">
    <source>
        <dbReference type="Proteomes" id="UP001208017"/>
    </source>
</evidence>
<name>A0ABT3X585_9BACL</name>
<keyword evidence="4" id="KW-1185">Reference proteome</keyword>
<dbReference type="InterPro" id="IPR001453">
    <property type="entry name" value="MoaB/Mog_dom"/>
</dbReference>
<dbReference type="RefSeq" id="WP_267153300.1">
    <property type="nucleotide sequence ID" value="NZ_JAPMLT010000015.1"/>
</dbReference>
<dbReference type="SUPFAM" id="SSF53218">
    <property type="entry name" value="Molybdenum cofactor biosynthesis proteins"/>
    <property type="match status" value="1"/>
</dbReference>